<feature type="signal peptide" evidence="2">
    <location>
        <begin position="1"/>
        <end position="19"/>
    </location>
</feature>
<dbReference type="PROSITE" id="PS51257">
    <property type="entry name" value="PROKAR_LIPOPROTEIN"/>
    <property type="match status" value="1"/>
</dbReference>
<keyword evidence="4" id="KW-1185">Reference proteome</keyword>
<organism evidence="3 4">
    <name type="scientific">Engelhardtia mirabilis</name>
    <dbReference type="NCBI Taxonomy" id="2528011"/>
    <lineage>
        <taxon>Bacteria</taxon>
        <taxon>Pseudomonadati</taxon>
        <taxon>Planctomycetota</taxon>
        <taxon>Planctomycetia</taxon>
        <taxon>Planctomycetia incertae sedis</taxon>
        <taxon>Engelhardtia</taxon>
    </lineage>
</organism>
<dbReference type="EMBL" id="CP036287">
    <property type="protein sequence ID" value="QDU69498.1"/>
    <property type="molecule type" value="Genomic_DNA"/>
</dbReference>
<proteinExistence type="predicted"/>
<protein>
    <recommendedName>
        <fullName evidence="5">Chromosome partition protein Smc</fullName>
    </recommendedName>
</protein>
<reference evidence="3 4" key="1">
    <citation type="submission" date="2019-02" db="EMBL/GenBank/DDBJ databases">
        <title>Deep-cultivation of Planctomycetes and their phenomic and genomic characterization uncovers novel biology.</title>
        <authorList>
            <person name="Wiegand S."/>
            <person name="Jogler M."/>
            <person name="Boedeker C."/>
            <person name="Pinto D."/>
            <person name="Vollmers J."/>
            <person name="Rivas-Marin E."/>
            <person name="Kohn T."/>
            <person name="Peeters S.H."/>
            <person name="Heuer A."/>
            <person name="Rast P."/>
            <person name="Oberbeckmann S."/>
            <person name="Bunk B."/>
            <person name="Jeske O."/>
            <person name="Meyerdierks A."/>
            <person name="Storesund J.E."/>
            <person name="Kallscheuer N."/>
            <person name="Luecker S."/>
            <person name="Lage O.M."/>
            <person name="Pohl T."/>
            <person name="Merkel B.J."/>
            <person name="Hornburger P."/>
            <person name="Mueller R.-W."/>
            <person name="Bruemmer F."/>
            <person name="Labrenz M."/>
            <person name="Spormann A.M."/>
            <person name="Op den Camp H."/>
            <person name="Overmann J."/>
            <person name="Amann R."/>
            <person name="Jetten M.S.M."/>
            <person name="Mascher T."/>
            <person name="Medema M.H."/>
            <person name="Devos D.P."/>
            <person name="Kaster A.-K."/>
            <person name="Ovreas L."/>
            <person name="Rohde M."/>
            <person name="Galperin M.Y."/>
            <person name="Jogler C."/>
        </authorList>
    </citation>
    <scope>NUCLEOTIDE SEQUENCE [LARGE SCALE GENOMIC DNA]</scope>
    <source>
        <strain evidence="3 4">Pla133</strain>
    </source>
</reference>
<feature type="coiled-coil region" evidence="1">
    <location>
        <begin position="70"/>
        <end position="126"/>
    </location>
</feature>
<dbReference type="SUPFAM" id="SSF58113">
    <property type="entry name" value="Apolipoprotein A-I"/>
    <property type="match status" value="1"/>
</dbReference>
<dbReference type="AlphaFoldDB" id="A0A518BRA2"/>
<keyword evidence="2" id="KW-0732">Signal</keyword>
<dbReference type="Proteomes" id="UP000316921">
    <property type="component" value="Chromosome"/>
</dbReference>
<evidence type="ECO:0000256" key="1">
    <source>
        <dbReference type="SAM" id="Coils"/>
    </source>
</evidence>
<keyword evidence="1" id="KW-0175">Coiled coil</keyword>
<evidence type="ECO:0000313" key="3">
    <source>
        <dbReference type="EMBL" id="QDU69498.1"/>
    </source>
</evidence>
<evidence type="ECO:0008006" key="5">
    <source>
        <dbReference type="Google" id="ProtNLM"/>
    </source>
</evidence>
<name>A0A518BRA2_9BACT</name>
<evidence type="ECO:0000313" key="4">
    <source>
        <dbReference type="Proteomes" id="UP000316921"/>
    </source>
</evidence>
<feature type="chain" id="PRO_5022205113" description="Chromosome partition protein Smc" evidence="2">
    <location>
        <begin position="20"/>
        <end position="172"/>
    </location>
</feature>
<dbReference type="KEGG" id="pbap:Pla133_46180"/>
<sequence precursor="true">MKLARPLPAALLAPLALLAAQALTSCSDESGRSAEAVEHLRQGFGEAMKDAGVALEGLKDLTAAQKDVFLERASEQLEALDGELAALRDEAAEKGAKLAEASRAKLEQLEAERRELEPKLDQLRNASDAAFGELRDGFISAVEAFQQAAAEPAVVPVGDKVPHAADQADGGH</sequence>
<evidence type="ECO:0000256" key="2">
    <source>
        <dbReference type="SAM" id="SignalP"/>
    </source>
</evidence>
<accession>A0A518BRA2</accession>
<dbReference type="RefSeq" id="WP_145069439.1">
    <property type="nucleotide sequence ID" value="NZ_CP036287.1"/>
</dbReference>
<gene>
    <name evidence="3" type="ORF">Pla133_46180</name>
</gene>